<reference evidence="5 6" key="1">
    <citation type="submission" date="2019-07" db="EMBL/GenBank/DDBJ databases">
        <authorList>
            <person name="Huq M.A."/>
        </authorList>
    </citation>
    <scope>NUCLEOTIDE SEQUENCE [LARGE SCALE GENOMIC DNA]</scope>
    <source>
        <strain evidence="5 6">MAH-19</strain>
    </source>
</reference>
<accession>A0A556MII4</accession>
<dbReference type="Proteomes" id="UP000318733">
    <property type="component" value="Unassembled WGS sequence"/>
</dbReference>
<protein>
    <recommendedName>
        <fullName evidence="4">Zeta toxin domain-containing protein</fullName>
    </recommendedName>
</protein>
<dbReference type="InterPro" id="IPR010488">
    <property type="entry name" value="Zeta_toxin_domain"/>
</dbReference>
<keyword evidence="6" id="KW-1185">Reference proteome</keyword>
<comment type="caution">
    <text evidence="5">The sequence shown here is derived from an EMBL/GenBank/DDBJ whole genome shotgun (WGS) entry which is preliminary data.</text>
</comment>
<dbReference type="EMBL" id="VLPK01000003">
    <property type="protein sequence ID" value="TSJ39698.1"/>
    <property type="molecule type" value="Genomic_DNA"/>
</dbReference>
<keyword evidence="1" id="KW-0547">Nucleotide-binding</keyword>
<dbReference type="Gene3D" id="3.40.50.300">
    <property type="entry name" value="P-loop containing nucleotide triphosphate hydrolases"/>
    <property type="match status" value="1"/>
</dbReference>
<evidence type="ECO:0000313" key="6">
    <source>
        <dbReference type="Proteomes" id="UP000318733"/>
    </source>
</evidence>
<evidence type="ECO:0000256" key="3">
    <source>
        <dbReference type="SAM" id="MobiDB-lite"/>
    </source>
</evidence>
<dbReference type="GO" id="GO:0016301">
    <property type="term" value="F:kinase activity"/>
    <property type="evidence" value="ECO:0007669"/>
    <property type="project" value="InterPro"/>
</dbReference>
<evidence type="ECO:0000256" key="2">
    <source>
        <dbReference type="ARBA" id="ARBA00022840"/>
    </source>
</evidence>
<gene>
    <name evidence="5" type="ORF">FO440_18340</name>
</gene>
<dbReference type="SUPFAM" id="SSF52540">
    <property type="entry name" value="P-loop containing nucleoside triphosphate hydrolases"/>
    <property type="match status" value="1"/>
</dbReference>
<feature type="domain" description="Zeta toxin" evidence="4">
    <location>
        <begin position="31"/>
        <end position="205"/>
    </location>
</feature>
<keyword evidence="2" id="KW-0067">ATP-binding</keyword>
<dbReference type="Pfam" id="PF06414">
    <property type="entry name" value="Zeta_toxin"/>
    <property type="match status" value="1"/>
</dbReference>
<dbReference type="OrthoDB" id="9792687at2"/>
<proteinExistence type="predicted"/>
<dbReference type="RefSeq" id="WP_144249735.1">
    <property type="nucleotide sequence ID" value="NZ_VLPK01000003.1"/>
</dbReference>
<dbReference type="AlphaFoldDB" id="A0A556MII4"/>
<evidence type="ECO:0000313" key="5">
    <source>
        <dbReference type="EMBL" id="TSJ39698.1"/>
    </source>
</evidence>
<organism evidence="5 6">
    <name type="scientific">Mucilaginibacter corticis</name>
    <dbReference type="NCBI Taxonomy" id="2597670"/>
    <lineage>
        <taxon>Bacteria</taxon>
        <taxon>Pseudomonadati</taxon>
        <taxon>Bacteroidota</taxon>
        <taxon>Sphingobacteriia</taxon>
        <taxon>Sphingobacteriales</taxon>
        <taxon>Sphingobacteriaceae</taxon>
        <taxon>Mucilaginibacter</taxon>
    </lineage>
</organism>
<sequence length="314" mass="36033">MSKALKGQYYLSVTDFNILQRGVIELYTKGIKPSKTPTVIILGAQPGAGKTELEILAVEELACNVVVCNADTLRDFHPKAQEIKRNFEEFYPEITAQYAQEWNEGLRSYCEANRLNYILETTFSSGHKMNQTITDLREKDYRVEIKILAIHPKFSLINTHARFEDMKFKENSGRLVGKTAHDSRYFLLAPTLYAVQIENLYHKLQLYTRSFRPDADGHMQGLTLLATNPTDSVRILQEEIDKKWTSEMLAYFDDQCQSVLEMMHKRNASKSEIATFRNAMNSVYPTQLELQMSLAPQADTLKQTGSEIKRSRGR</sequence>
<evidence type="ECO:0000259" key="4">
    <source>
        <dbReference type="Pfam" id="PF06414"/>
    </source>
</evidence>
<feature type="region of interest" description="Disordered" evidence="3">
    <location>
        <begin position="295"/>
        <end position="314"/>
    </location>
</feature>
<evidence type="ECO:0000256" key="1">
    <source>
        <dbReference type="ARBA" id="ARBA00022741"/>
    </source>
</evidence>
<name>A0A556MII4_9SPHI</name>
<dbReference type="GO" id="GO:0005524">
    <property type="term" value="F:ATP binding"/>
    <property type="evidence" value="ECO:0007669"/>
    <property type="project" value="UniProtKB-KW"/>
</dbReference>
<dbReference type="InterPro" id="IPR027417">
    <property type="entry name" value="P-loop_NTPase"/>
</dbReference>